<evidence type="ECO:0000313" key="1">
    <source>
        <dbReference type="EMBL" id="JAD27391.1"/>
    </source>
</evidence>
<accession>A0A0A8YLF1</accession>
<reference evidence="1" key="1">
    <citation type="submission" date="2014-09" db="EMBL/GenBank/DDBJ databases">
        <authorList>
            <person name="Magalhaes I.L.F."/>
            <person name="Oliveira U."/>
            <person name="Santos F.R."/>
            <person name="Vidigal T.H.D.A."/>
            <person name="Brescovit A.D."/>
            <person name="Santos A.J."/>
        </authorList>
    </citation>
    <scope>NUCLEOTIDE SEQUENCE</scope>
    <source>
        <tissue evidence="1">Shoot tissue taken approximately 20 cm above the soil surface</tissue>
    </source>
</reference>
<dbReference type="EMBL" id="GBRH01270504">
    <property type="protein sequence ID" value="JAD27391.1"/>
    <property type="molecule type" value="Transcribed_RNA"/>
</dbReference>
<organism evidence="1">
    <name type="scientific">Arundo donax</name>
    <name type="common">Giant reed</name>
    <name type="synonym">Donax arundinaceus</name>
    <dbReference type="NCBI Taxonomy" id="35708"/>
    <lineage>
        <taxon>Eukaryota</taxon>
        <taxon>Viridiplantae</taxon>
        <taxon>Streptophyta</taxon>
        <taxon>Embryophyta</taxon>
        <taxon>Tracheophyta</taxon>
        <taxon>Spermatophyta</taxon>
        <taxon>Magnoliopsida</taxon>
        <taxon>Liliopsida</taxon>
        <taxon>Poales</taxon>
        <taxon>Poaceae</taxon>
        <taxon>PACMAD clade</taxon>
        <taxon>Arundinoideae</taxon>
        <taxon>Arundineae</taxon>
        <taxon>Arundo</taxon>
    </lineage>
</organism>
<protein>
    <submittedName>
        <fullName evidence="1">Uncharacterized protein</fullName>
    </submittedName>
</protein>
<proteinExistence type="predicted"/>
<name>A0A0A8YLF1_ARUDO</name>
<reference evidence="1" key="2">
    <citation type="journal article" date="2015" name="Data Brief">
        <title>Shoot transcriptome of the giant reed, Arundo donax.</title>
        <authorList>
            <person name="Barrero R.A."/>
            <person name="Guerrero F.D."/>
            <person name="Moolhuijzen P."/>
            <person name="Goolsby J.A."/>
            <person name="Tidwell J."/>
            <person name="Bellgard S.E."/>
            <person name="Bellgard M.I."/>
        </authorList>
    </citation>
    <scope>NUCLEOTIDE SEQUENCE</scope>
    <source>
        <tissue evidence="1">Shoot tissue taken approximately 20 cm above the soil surface</tissue>
    </source>
</reference>
<sequence>MSTYYIVLFSFSILKQIRDT</sequence>
<dbReference type="AlphaFoldDB" id="A0A0A8YLF1"/>